<protein>
    <recommendedName>
        <fullName evidence="1">F-box domain-containing protein</fullName>
    </recommendedName>
</protein>
<dbReference type="EMBL" id="CAMGYJ010000007">
    <property type="protein sequence ID" value="CAI0449816.1"/>
    <property type="molecule type" value="Genomic_DNA"/>
</dbReference>
<proteinExistence type="predicted"/>
<dbReference type="AlphaFoldDB" id="A0AAV0MUX5"/>
<dbReference type="Proteomes" id="UP001154282">
    <property type="component" value="Unassembled WGS sequence"/>
</dbReference>
<accession>A0AAV0MUX5</accession>
<dbReference type="SUPFAM" id="SSF81383">
    <property type="entry name" value="F-box domain"/>
    <property type="match status" value="1"/>
</dbReference>
<dbReference type="InterPro" id="IPR036047">
    <property type="entry name" value="F-box-like_dom_sf"/>
</dbReference>
<sequence length="174" mass="19958">MALLRRKQLRSCSVIATLGDDLLGEILIRLPNTKSAFRCKPVCRRWKSLISSPSFSRRFVSRHRSTDEPRTLHLHTDDASGPKSVIMGFVPSMPHRVRDCFKVLDCFKDLVLCGYMDLDKTYTRVRDPDKNYNKLGRTYVVCNPFTKLWMALPLAPEKAVGYEAPVTSIRRVLN</sequence>
<comment type="caution">
    <text evidence="2">The sequence shown here is derived from an EMBL/GenBank/DDBJ whole genome shotgun (WGS) entry which is preliminary data.</text>
</comment>
<reference evidence="2" key="1">
    <citation type="submission" date="2022-08" db="EMBL/GenBank/DDBJ databases">
        <authorList>
            <person name="Gutierrez-Valencia J."/>
        </authorList>
    </citation>
    <scope>NUCLEOTIDE SEQUENCE</scope>
</reference>
<dbReference type="CDD" id="cd22157">
    <property type="entry name" value="F-box_AtFBW1-like"/>
    <property type="match status" value="1"/>
</dbReference>
<dbReference type="Pfam" id="PF12937">
    <property type="entry name" value="F-box-like"/>
    <property type="match status" value="1"/>
</dbReference>
<name>A0AAV0MUX5_9ROSI</name>
<feature type="domain" description="F-box" evidence="1">
    <location>
        <begin position="20"/>
        <end position="60"/>
    </location>
</feature>
<evidence type="ECO:0000313" key="3">
    <source>
        <dbReference type="Proteomes" id="UP001154282"/>
    </source>
</evidence>
<dbReference type="PANTHER" id="PTHR33207">
    <property type="entry name" value="F-BOX DOMAIN CONTAINING PROTEIN-RELATED"/>
    <property type="match status" value="1"/>
</dbReference>
<gene>
    <name evidence="2" type="ORF">LITE_LOCUS30307</name>
</gene>
<evidence type="ECO:0000259" key="1">
    <source>
        <dbReference type="Pfam" id="PF12937"/>
    </source>
</evidence>
<dbReference type="Gene3D" id="1.20.1280.50">
    <property type="match status" value="1"/>
</dbReference>
<evidence type="ECO:0000313" key="2">
    <source>
        <dbReference type="EMBL" id="CAI0449816.1"/>
    </source>
</evidence>
<dbReference type="InterPro" id="IPR001810">
    <property type="entry name" value="F-box_dom"/>
</dbReference>
<keyword evidence="3" id="KW-1185">Reference proteome</keyword>
<organism evidence="2 3">
    <name type="scientific">Linum tenue</name>
    <dbReference type="NCBI Taxonomy" id="586396"/>
    <lineage>
        <taxon>Eukaryota</taxon>
        <taxon>Viridiplantae</taxon>
        <taxon>Streptophyta</taxon>
        <taxon>Embryophyta</taxon>
        <taxon>Tracheophyta</taxon>
        <taxon>Spermatophyta</taxon>
        <taxon>Magnoliopsida</taxon>
        <taxon>eudicotyledons</taxon>
        <taxon>Gunneridae</taxon>
        <taxon>Pentapetalae</taxon>
        <taxon>rosids</taxon>
        <taxon>fabids</taxon>
        <taxon>Malpighiales</taxon>
        <taxon>Linaceae</taxon>
        <taxon>Linum</taxon>
    </lineage>
</organism>